<dbReference type="SUPFAM" id="SSF48452">
    <property type="entry name" value="TPR-like"/>
    <property type="match status" value="1"/>
</dbReference>
<dbReference type="InterPro" id="IPR011990">
    <property type="entry name" value="TPR-like_helical_dom_sf"/>
</dbReference>
<evidence type="ECO:0000259" key="7">
    <source>
        <dbReference type="Pfam" id="PF14322"/>
    </source>
</evidence>
<dbReference type="AlphaFoldDB" id="A0A5P2FZ98"/>
<dbReference type="InterPro" id="IPR033985">
    <property type="entry name" value="SusD-like_N"/>
</dbReference>
<keyword evidence="4" id="KW-0472">Membrane</keyword>
<feature type="domain" description="RagB/SusD" evidence="6">
    <location>
        <begin position="349"/>
        <end position="615"/>
    </location>
</feature>
<evidence type="ECO:0000256" key="3">
    <source>
        <dbReference type="ARBA" id="ARBA00022729"/>
    </source>
</evidence>
<sequence>MKKRLNYIVLMILMLFTFGSCKKYLNTVPTGLLVEDSIFTSLTNTNAYLAQVYANLPDEFYQRFAPNSNAGPWMGASDEANNYSQLFIMSNQLNQSSWDATVGGTYWSNFYKPIRTATDFIAKIDGANSVEVSDFLKAHFKGEARALRAIYYFWMLRLYGPIPILSSEIDANATGDAIYFARTPFDSCVSYISNQLDTAYNEIESVSNTSHPADQPISIGSTIEYGRITSGVCKAYKEQVLMLAASPLFNGNSDYASLRNTDGTQLIPQTYDANKWKTAAAAAKAFIDEFDPVTYSLYTSTGSDSFTNAYNACKNVVTTEWNSEWIWGRANSSFGTLAYDITPKLVGYNSSVQKGGGFLAVNQSMVDAYFMKNGRTIDDPQSGYQTSGTSMFKSPYDVQTRSTFNQWVGREPRFYVGVTYNNSYWMDQGSSSDEVIVNYELHGNSGRSQSTTDVSSTGYNVRKHLTVSHNSRSWCYIRLAEIYLDYVEALNESDPGNTDILKYLNLIRIRAGIPAYGTGSLSAPGSQTAMRTAIWHERQIELAFEDVRYFDIRRWKIAAQTMGQDVYGMNVYADGDAFYTKTLAERRRFLSRDYLWPIPNSEILKDKLLIQNPGW</sequence>
<keyword evidence="9" id="KW-1185">Reference proteome</keyword>
<dbReference type="GO" id="GO:0009279">
    <property type="term" value="C:cell outer membrane"/>
    <property type="evidence" value="ECO:0007669"/>
    <property type="project" value="UniProtKB-SubCell"/>
</dbReference>
<evidence type="ECO:0000256" key="1">
    <source>
        <dbReference type="ARBA" id="ARBA00004442"/>
    </source>
</evidence>
<evidence type="ECO:0000256" key="5">
    <source>
        <dbReference type="ARBA" id="ARBA00023237"/>
    </source>
</evidence>
<comment type="similarity">
    <text evidence="2">Belongs to the SusD family.</text>
</comment>
<proteinExistence type="inferred from homology"/>
<name>A0A5P2FZ98_9BACT</name>
<evidence type="ECO:0000256" key="2">
    <source>
        <dbReference type="ARBA" id="ARBA00006275"/>
    </source>
</evidence>
<dbReference type="Proteomes" id="UP000292424">
    <property type="component" value="Chromosome"/>
</dbReference>
<protein>
    <submittedName>
        <fullName evidence="8">RagB/SusD family nutrient uptake outer membrane protein</fullName>
    </submittedName>
</protein>
<organism evidence="8 9">
    <name type="scientific">Rhizosphaericola mali</name>
    <dbReference type="NCBI Taxonomy" id="2545455"/>
    <lineage>
        <taxon>Bacteria</taxon>
        <taxon>Pseudomonadati</taxon>
        <taxon>Bacteroidota</taxon>
        <taxon>Chitinophagia</taxon>
        <taxon>Chitinophagales</taxon>
        <taxon>Chitinophagaceae</taxon>
        <taxon>Rhizosphaericola</taxon>
    </lineage>
</organism>
<evidence type="ECO:0000313" key="8">
    <source>
        <dbReference type="EMBL" id="QES87139.1"/>
    </source>
</evidence>
<dbReference type="Pfam" id="PF07980">
    <property type="entry name" value="SusD_RagB"/>
    <property type="match status" value="1"/>
</dbReference>
<keyword evidence="3" id="KW-0732">Signal</keyword>
<dbReference type="Gene3D" id="1.25.40.390">
    <property type="match status" value="1"/>
</dbReference>
<accession>A0A5P2FZ98</accession>
<feature type="domain" description="SusD-like N-terminal" evidence="7">
    <location>
        <begin position="44"/>
        <end position="203"/>
    </location>
</feature>
<reference evidence="8 9" key="1">
    <citation type="submission" date="2019-09" db="EMBL/GenBank/DDBJ databases">
        <title>Complete genome sequence of Arachidicoccus sp. B3-10 isolated from apple orchard soil.</title>
        <authorList>
            <person name="Kim H.S."/>
            <person name="Han K.-I."/>
            <person name="Suh M.K."/>
            <person name="Lee K.C."/>
            <person name="Eom M.K."/>
            <person name="Kim J.-S."/>
            <person name="Kang S.W."/>
            <person name="Sin Y."/>
            <person name="Lee J.-S."/>
        </authorList>
    </citation>
    <scope>NUCLEOTIDE SEQUENCE [LARGE SCALE GENOMIC DNA]</scope>
    <source>
        <strain evidence="8 9">B3-10</strain>
    </source>
</reference>
<dbReference type="KEGG" id="arac:E0W69_000110"/>
<dbReference type="Pfam" id="PF14322">
    <property type="entry name" value="SusD-like_3"/>
    <property type="match status" value="1"/>
</dbReference>
<dbReference type="RefSeq" id="WP_131328017.1">
    <property type="nucleotide sequence ID" value="NZ_CP044016.1"/>
</dbReference>
<evidence type="ECO:0000259" key="6">
    <source>
        <dbReference type="Pfam" id="PF07980"/>
    </source>
</evidence>
<comment type="subcellular location">
    <subcellularLocation>
        <location evidence="1">Cell outer membrane</location>
    </subcellularLocation>
</comment>
<evidence type="ECO:0000256" key="4">
    <source>
        <dbReference type="ARBA" id="ARBA00023136"/>
    </source>
</evidence>
<gene>
    <name evidence="8" type="ORF">E0W69_000110</name>
</gene>
<evidence type="ECO:0000313" key="9">
    <source>
        <dbReference type="Proteomes" id="UP000292424"/>
    </source>
</evidence>
<keyword evidence="5" id="KW-0998">Cell outer membrane</keyword>
<dbReference type="PROSITE" id="PS51257">
    <property type="entry name" value="PROKAR_LIPOPROTEIN"/>
    <property type="match status" value="1"/>
</dbReference>
<dbReference type="OrthoDB" id="608091at2"/>
<dbReference type="InterPro" id="IPR012944">
    <property type="entry name" value="SusD_RagB_dom"/>
</dbReference>
<dbReference type="EMBL" id="CP044016">
    <property type="protein sequence ID" value="QES87139.1"/>
    <property type="molecule type" value="Genomic_DNA"/>
</dbReference>